<name>A0A0B5FMH5_9BURK</name>
<feature type="transmembrane region" description="Helical" evidence="5">
    <location>
        <begin position="61"/>
        <end position="78"/>
    </location>
</feature>
<dbReference type="EMBL" id="CABPSX010000001">
    <property type="protein sequence ID" value="VVG69563.1"/>
    <property type="molecule type" value="Genomic_DNA"/>
</dbReference>
<reference evidence="7 9" key="2">
    <citation type="submission" date="2019-08" db="EMBL/GenBank/DDBJ databases">
        <authorList>
            <person name="Peeters C."/>
        </authorList>
    </citation>
    <scope>NUCLEOTIDE SEQUENCE [LARGE SCALE GENOMIC DNA]</scope>
    <source>
        <strain evidence="7 9">LMG 18089</strain>
    </source>
</reference>
<keyword evidence="3 5" id="KW-1133">Transmembrane helix</keyword>
<evidence type="ECO:0000313" key="9">
    <source>
        <dbReference type="Proteomes" id="UP000364291"/>
    </source>
</evidence>
<gene>
    <name evidence="6" type="ORF">EJE83_04260</name>
    <name evidence="7" type="ORF">PAP18089_00519</name>
</gene>
<evidence type="ECO:0000313" key="8">
    <source>
        <dbReference type="Proteomes" id="UP000270216"/>
    </source>
</evidence>
<evidence type="ECO:0000256" key="5">
    <source>
        <dbReference type="SAM" id="Phobius"/>
    </source>
</evidence>
<organism evidence="7 9">
    <name type="scientific">Pandoraea apista</name>
    <dbReference type="NCBI Taxonomy" id="93218"/>
    <lineage>
        <taxon>Bacteria</taxon>
        <taxon>Pseudomonadati</taxon>
        <taxon>Pseudomonadota</taxon>
        <taxon>Betaproteobacteria</taxon>
        <taxon>Burkholderiales</taxon>
        <taxon>Burkholderiaceae</taxon>
        <taxon>Pandoraea</taxon>
    </lineage>
</organism>
<evidence type="ECO:0000256" key="2">
    <source>
        <dbReference type="ARBA" id="ARBA00022692"/>
    </source>
</evidence>
<dbReference type="Pfam" id="PF04172">
    <property type="entry name" value="LrgB"/>
    <property type="match status" value="1"/>
</dbReference>
<feature type="transmembrane region" description="Helical" evidence="5">
    <location>
        <begin position="202"/>
        <end position="223"/>
    </location>
</feature>
<evidence type="ECO:0000313" key="7">
    <source>
        <dbReference type="EMBL" id="VVG69563.1"/>
    </source>
</evidence>
<dbReference type="InterPro" id="IPR007300">
    <property type="entry name" value="CidB/LrgB"/>
</dbReference>
<accession>A0A0B5FMH5</accession>
<dbReference type="STRING" id="93218.XM39_10405"/>
<evidence type="ECO:0000256" key="3">
    <source>
        <dbReference type="ARBA" id="ARBA00022989"/>
    </source>
</evidence>
<dbReference type="OrthoDB" id="9811701at2"/>
<dbReference type="GeneID" id="47016819"/>
<evidence type="ECO:0000256" key="4">
    <source>
        <dbReference type="ARBA" id="ARBA00023136"/>
    </source>
</evidence>
<dbReference type="KEGG" id="papi:SG18_10205"/>
<keyword evidence="4 5" id="KW-0472">Membrane</keyword>
<dbReference type="GO" id="GO:0016020">
    <property type="term" value="C:membrane"/>
    <property type="evidence" value="ECO:0007669"/>
    <property type="project" value="UniProtKB-SubCell"/>
</dbReference>
<dbReference type="AlphaFoldDB" id="A0A0B5FMH5"/>
<dbReference type="PANTHER" id="PTHR30249:SF16">
    <property type="entry name" value="INNER MEMBRANE PROTEIN"/>
    <property type="match status" value="1"/>
</dbReference>
<keyword evidence="2 5" id="KW-0812">Transmembrane</keyword>
<evidence type="ECO:0000313" key="6">
    <source>
        <dbReference type="EMBL" id="RSK85214.1"/>
    </source>
</evidence>
<dbReference type="EMBL" id="RWHX01000004">
    <property type="protein sequence ID" value="RSK85214.1"/>
    <property type="molecule type" value="Genomic_DNA"/>
</dbReference>
<keyword evidence="8" id="KW-1185">Reference proteome</keyword>
<dbReference type="Proteomes" id="UP000270216">
    <property type="component" value="Unassembled WGS sequence"/>
</dbReference>
<feature type="transmembrane region" description="Helical" evidence="5">
    <location>
        <begin position="35"/>
        <end position="55"/>
    </location>
</feature>
<evidence type="ECO:0000256" key="1">
    <source>
        <dbReference type="ARBA" id="ARBA00004141"/>
    </source>
</evidence>
<dbReference type="PANTHER" id="PTHR30249">
    <property type="entry name" value="PUTATIVE SEROTONIN TRANSPORTER"/>
    <property type="match status" value="1"/>
</dbReference>
<dbReference type="Proteomes" id="UP000364291">
    <property type="component" value="Unassembled WGS sequence"/>
</dbReference>
<comment type="subcellular location">
    <subcellularLocation>
        <location evidence="1">Membrane</location>
        <topology evidence="1">Multi-pass membrane protein</topology>
    </subcellularLocation>
</comment>
<dbReference type="RefSeq" id="WP_042117698.1">
    <property type="nucleotide sequence ID" value="NZ_CABPSX010000001.1"/>
</dbReference>
<feature type="transmembrane region" description="Helical" evidence="5">
    <location>
        <begin position="90"/>
        <end position="113"/>
    </location>
</feature>
<proteinExistence type="predicted"/>
<feature type="transmembrane region" description="Helical" evidence="5">
    <location>
        <begin position="146"/>
        <end position="169"/>
    </location>
</feature>
<feature type="transmembrane region" description="Helical" evidence="5">
    <location>
        <begin position="6"/>
        <end position="23"/>
    </location>
</feature>
<protein>
    <submittedName>
        <fullName evidence="6 7">LrgB</fullName>
    </submittedName>
</protein>
<sequence length="227" mass="24487">MNHTALLLLVLTVVFYYVSKRLYARFGKVWLGPAILAPVLLIVVMIGGDISYTTYISDSRWLVWLLGPTTIAFAVPIYEHRDIIRRHAFALIVGVLVAMVVAVGSSFVLARLFELPPEMARSLLARSISTPFALAVSDQVGGSRDLVGLFVIITGFIGMLLGEALLSWLPLRTRMARGAPFGAGAHGFGTAKARQIGSEEGVVASLVMMINGILMVFAAPLLAHLPI</sequence>
<reference evidence="6 8" key="1">
    <citation type="submission" date="2018-12" db="EMBL/GenBank/DDBJ databases">
        <title>Whole genome sequence of a Pandoraea apista isolate from a patient with cystic fibrosis.</title>
        <authorList>
            <person name="Kenna D.T."/>
            <person name="Turton J.F."/>
        </authorList>
    </citation>
    <scope>NUCLEOTIDE SEQUENCE [LARGE SCALE GENOMIC DNA]</scope>
    <source>
        <strain evidence="6 8">Pa13324</strain>
    </source>
</reference>